<dbReference type="InterPro" id="IPR050109">
    <property type="entry name" value="HTH-type_TetR-like_transc_reg"/>
</dbReference>
<dbReference type="EMBL" id="FZOF01000021">
    <property type="protein sequence ID" value="SNT34462.1"/>
    <property type="molecule type" value="Genomic_DNA"/>
</dbReference>
<dbReference type="PROSITE" id="PS50977">
    <property type="entry name" value="HTH_TETR_2"/>
    <property type="match status" value="1"/>
</dbReference>
<keyword evidence="2 4" id="KW-0238">DNA-binding</keyword>
<reference evidence="7 8" key="1">
    <citation type="submission" date="2017-06" db="EMBL/GenBank/DDBJ databases">
        <authorList>
            <person name="Kim H.J."/>
            <person name="Triplett B.A."/>
        </authorList>
    </citation>
    <scope>NUCLEOTIDE SEQUENCE [LARGE SCALE GENOMIC DNA]</scope>
    <source>
        <strain evidence="7 8">CGMCC 4.1858</strain>
    </source>
</reference>
<dbReference type="AlphaFoldDB" id="A0A239LWW6"/>
<evidence type="ECO:0000256" key="4">
    <source>
        <dbReference type="PROSITE-ProRule" id="PRU00335"/>
    </source>
</evidence>
<dbReference type="GO" id="GO:0000976">
    <property type="term" value="F:transcription cis-regulatory region binding"/>
    <property type="evidence" value="ECO:0007669"/>
    <property type="project" value="TreeGrafter"/>
</dbReference>
<dbReference type="PRINTS" id="PR00455">
    <property type="entry name" value="HTHTETR"/>
</dbReference>
<evidence type="ECO:0000259" key="6">
    <source>
        <dbReference type="PROSITE" id="PS50977"/>
    </source>
</evidence>
<dbReference type="Gene3D" id="1.10.357.10">
    <property type="entry name" value="Tetracycline Repressor, domain 2"/>
    <property type="match status" value="1"/>
</dbReference>
<feature type="domain" description="HTH tetR-type" evidence="6">
    <location>
        <begin position="35"/>
        <end position="94"/>
    </location>
</feature>
<feature type="region of interest" description="Disordered" evidence="5">
    <location>
        <begin position="1"/>
        <end position="34"/>
    </location>
</feature>
<dbReference type="GO" id="GO:0003700">
    <property type="term" value="F:DNA-binding transcription factor activity"/>
    <property type="evidence" value="ECO:0007669"/>
    <property type="project" value="TreeGrafter"/>
</dbReference>
<dbReference type="InterPro" id="IPR009057">
    <property type="entry name" value="Homeodomain-like_sf"/>
</dbReference>
<keyword evidence="8" id="KW-1185">Reference proteome</keyword>
<sequence>MNRRVSEPQAVATAGRDYKAGPTQPSGPRPRADAVRNRERILAAARQVFVERGPKAPLDEIARRAGVGNATLYRHFRERRSLLHAVLLSVVSRLADQVERVAAENTDALTALERFLHDAVDERLGALCGLLLDKCGQFPTELSAQYARVEAAACRLMDIARRDGRIRADIGFQDVLVAMSLLARPLPGTDHHLADVHRRLQLLLNGLRLPAREWAETAPALASPDRAQPDECS</sequence>
<dbReference type="InterPro" id="IPR049445">
    <property type="entry name" value="TetR_SbtR-like_C"/>
</dbReference>
<evidence type="ECO:0000256" key="1">
    <source>
        <dbReference type="ARBA" id="ARBA00023015"/>
    </source>
</evidence>
<evidence type="ECO:0000313" key="7">
    <source>
        <dbReference type="EMBL" id="SNT34462.1"/>
    </source>
</evidence>
<dbReference type="OrthoDB" id="3192968at2"/>
<feature type="DNA-binding region" description="H-T-H motif" evidence="4">
    <location>
        <begin position="57"/>
        <end position="76"/>
    </location>
</feature>
<evidence type="ECO:0000256" key="3">
    <source>
        <dbReference type="ARBA" id="ARBA00023163"/>
    </source>
</evidence>
<gene>
    <name evidence="7" type="ORF">SAMN05216252_121126</name>
</gene>
<evidence type="ECO:0000313" key="8">
    <source>
        <dbReference type="Proteomes" id="UP000198280"/>
    </source>
</evidence>
<dbReference type="Proteomes" id="UP000198280">
    <property type="component" value="Unassembled WGS sequence"/>
</dbReference>
<dbReference type="InterPro" id="IPR036271">
    <property type="entry name" value="Tet_transcr_reg_TetR-rel_C_sf"/>
</dbReference>
<dbReference type="Pfam" id="PF21597">
    <property type="entry name" value="TetR_C_43"/>
    <property type="match status" value="1"/>
</dbReference>
<accession>A0A239LWW6</accession>
<protein>
    <submittedName>
        <fullName evidence="7">Transcriptional regulator, TetR family</fullName>
    </submittedName>
</protein>
<proteinExistence type="predicted"/>
<dbReference type="SUPFAM" id="SSF48498">
    <property type="entry name" value="Tetracyclin repressor-like, C-terminal domain"/>
    <property type="match status" value="1"/>
</dbReference>
<dbReference type="PANTHER" id="PTHR30055:SF234">
    <property type="entry name" value="HTH-TYPE TRANSCRIPTIONAL REGULATOR BETI"/>
    <property type="match status" value="1"/>
</dbReference>
<keyword evidence="1" id="KW-0805">Transcription regulation</keyword>
<organism evidence="7 8">
    <name type="scientific">Actinacidiphila glaucinigra</name>
    <dbReference type="NCBI Taxonomy" id="235986"/>
    <lineage>
        <taxon>Bacteria</taxon>
        <taxon>Bacillati</taxon>
        <taxon>Actinomycetota</taxon>
        <taxon>Actinomycetes</taxon>
        <taxon>Kitasatosporales</taxon>
        <taxon>Streptomycetaceae</taxon>
        <taxon>Actinacidiphila</taxon>
    </lineage>
</organism>
<dbReference type="InterPro" id="IPR001647">
    <property type="entry name" value="HTH_TetR"/>
</dbReference>
<name>A0A239LWW6_9ACTN</name>
<dbReference type="PANTHER" id="PTHR30055">
    <property type="entry name" value="HTH-TYPE TRANSCRIPTIONAL REGULATOR RUTR"/>
    <property type="match status" value="1"/>
</dbReference>
<evidence type="ECO:0000256" key="5">
    <source>
        <dbReference type="SAM" id="MobiDB-lite"/>
    </source>
</evidence>
<dbReference type="SUPFAM" id="SSF46689">
    <property type="entry name" value="Homeodomain-like"/>
    <property type="match status" value="1"/>
</dbReference>
<dbReference type="Pfam" id="PF00440">
    <property type="entry name" value="TetR_N"/>
    <property type="match status" value="1"/>
</dbReference>
<keyword evidence="3" id="KW-0804">Transcription</keyword>
<evidence type="ECO:0000256" key="2">
    <source>
        <dbReference type="ARBA" id="ARBA00023125"/>
    </source>
</evidence>